<feature type="region of interest" description="Disordered" evidence="3">
    <location>
        <begin position="328"/>
        <end position="347"/>
    </location>
</feature>
<evidence type="ECO:0000256" key="1">
    <source>
        <dbReference type="ARBA" id="ARBA00009219"/>
    </source>
</evidence>
<dbReference type="AlphaFoldDB" id="A0A7X0EZL5"/>
<dbReference type="PANTHER" id="PTHR43245">
    <property type="entry name" value="BIFUNCTIONAL POLYMYXIN RESISTANCE PROTEIN ARNA"/>
    <property type="match status" value="1"/>
</dbReference>
<evidence type="ECO:0000313" key="6">
    <source>
        <dbReference type="Proteomes" id="UP000583800"/>
    </source>
</evidence>
<accession>A0A7X0EZL5</accession>
<dbReference type="Gene3D" id="3.40.50.720">
    <property type="entry name" value="NAD(P)-binding Rossmann-like Domain"/>
    <property type="match status" value="1"/>
</dbReference>
<evidence type="ECO:0000259" key="4">
    <source>
        <dbReference type="Pfam" id="PF01073"/>
    </source>
</evidence>
<keyword evidence="6" id="KW-1185">Reference proteome</keyword>
<keyword evidence="2" id="KW-0560">Oxidoreductase</keyword>
<dbReference type="InterPro" id="IPR036291">
    <property type="entry name" value="NAD(P)-bd_dom_sf"/>
</dbReference>
<sequence>MNVLVTGGGGFLGRAVCRRLVARGDTVHTLHRRRHPGLDALGVIQHLADLRDAAAVRAAVGRCEAVVHCAAKAGAYGPDREYREINVDGTRNVLDACARAGARLVHTSSPSVVHDGRDLEGVDESAPYARRFTAAYPRSKAAAERLVLSAAGTVPVVALRPHLIWGPGDPHFLPGLVANRRRLWLLGLADRTVDTVYIDNAADAHVLALDRLRPGSPLCGRAYFITQGEPGGFGAWVNALLAAAGVAPVRRRLPAPPALLAAALLEGGWRLAGRLGLDCGEPPLTRFLVEQASTAHWFDISAARRDLGYEPRVGTAEGLARLTAHLASHPASHPATHPAAHPPEAAR</sequence>
<dbReference type="GO" id="GO:0016616">
    <property type="term" value="F:oxidoreductase activity, acting on the CH-OH group of donors, NAD or NADP as acceptor"/>
    <property type="evidence" value="ECO:0007669"/>
    <property type="project" value="InterPro"/>
</dbReference>
<dbReference type="GO" id="GO:0006694">
    <property type="term" value="P:steroid biosynthetic process"/>
    <property type="evidence" value="ECO:0007669"/>
    <property type="project" value="InterPro"/>
</dbReference>
<evidence type="ECO:0000313" key="5">
    <source>
        <dbReference type="EMBL" id="MBB6346851.1"/>
    </source>
</evidence>
<dbReference type="InterPro" id="IPR050177">
    <property type="entry name" value="Lipid_A_modif_metabolic_enz"/>
</dbReference>
<name>A0A7X0EZL5_9ACTN</name>
<dbReference type="SUPFAM" id="SSF51735">
    <property type="entry name" value="NAD(P)-binding Rossmann-fold domains"/>
    <property type="match status" value="1"/>
</dbReference>
<feature type="domain" description="3-beta hydroxysteroid dehydrogenase/isomerase" evidence="4">
    <location>
        <begin position="4"/>
        <end position="249"/>
    </location>
</feature>
<evidence type="ECO:0000256" key="3">
    <source>
        <dbReference type="SAM" id="MobiDB-lite"/>
    </source>
</evidence>
<comment type="caution">
    <text evidence="5">The sequence shown here is derived from an EMBL/GenBank/DDBJ whole genome shotgun (WGS) entry which is preliminary data.</text>
</comment>
<dbReference type="EMBL" id="JACHJB010000002">
    <property type="protein sequence ID" value="MBB6346851.1"/>
    <property type="molecule type" value="Genomic_DNA"/>
</dbReference>
<dbReference type="Pfam" id="PF01073">
    <property type="entry name" value="3Beta_HSD"/>
    <property type="match status" value="1"/>
</dbReference>
<reference evidence="5 6" key="1">
    <citation type="submission" date="2020-08" db="EMBL/GenBank/DDBJ databases">
        <title>Sequencing the genomes of 1000 actinobacteria strains.</title>
        <authorList>
            <person name="Klenk H.-P."/>
        </authorList>
    </citation>
    <scope>NUCLEOTIDE SEQUENCE [LARGE SCALE GENOMIC DNA]</scope>
    <source>
        <strain evidence="5 6">DSM 45913</strain>
    </source>
</reference>
<dbReference type="PANTHER" id="PTHR43245:SF51">
    <property type="entry name" value="SHORT CHAIN DEHYDROGENASE_REDUCTASE FAMILY 42E, MEMBER 2"/>
    <property type="match status" value="1"/>
</dbReference>
<protein>
    <submittedName>
        <fullName evidence="5">Nucleoside-diphosphate-sugar epimerase</fullName>
    </submittedName>
</protein>
<dbReference type="RefSeq" id="WP_185084904.1">
    <property type="nucleotide sequence ID" value="NZ_JACHJB010000002.1"/>
</dbReference>
<organism evidence="5 6">
    <name type="scientific">Nonomuraea muscovyensis</name>
    <dbReference type="NCBI Taxonomy" id="1124761"/>
    <lineage>
        <taxon>Bacteria</taxon>
        <taxon>Bacillati</taxon>
        <taxon>Actinomycetota</taxon>
        <taxon>Actinomycetes</taxon>
        <taxon>Streptosporangiales</taxon>
        <taxon>Streptosporangiaceae</taxon>
        <taxon>Nonomuraea</taxon>
    </lineage>
</organism>
<dbReference type="InterPro" id="IPR002225">
    <property type="entry name" value="3Beta_OHSteriod_DH/Estase"/>
</dbReference>
<proteinExistence type="inferred from homology"/>
<dbReference type="Proteomes" id="UP000583800">
    <property type="component" value="Unassembled WGS sequence"/>
</dbReference>
<comment type="similarity">
    <text evidence="1">Belongs to the 3-beta-HSD family.</text>
</comment>
<gene>
    <name evidence="5" type="ORF">FHU36_003396</name>
</gene>
<evidence type="ECO:0000256" key="2">
    <source>
        <dbReference type="ARBA" id="ARBA00023002"/>
    </source>
</evidence>